<evidence type="ECO:0000259" key="20">
    <source>
        <dbReference type="PROSITE" id="PS51456"/>
    </source>
</evidence>
<organism evidence="22 23">
    <name type="scientific">Camelus dromedarius</name>
    <name type="common">Dromedary</name>
    <name type="synonym">Arabian camel</name>
    <dbReference type="NCBI Taxonomy" id="9838"/>
    <lineage>
        <taxon>Eukaryota</taxon>
        <taxon>Metazoa</taxon>
        <taxon>Chordata</taxon>
        <taxon>Craniata</taxon>
        <taxon>Vertebrata</taxon>
        <taxon>Euteleostomi</taxon>
        <taxon>Mammalia</taxon>
        <taxon>Eutheria</taxon>
        <taxon>Laurasiatheria</taxon>
        <taxon>Artiodactyla</taxon>
        <taxon>Tylopoda</taxon>
        <taxon>Camelidae</taxon>
        <taxon>Camelus</taxon>
    </lineage>
</organism>
<feature type="coiled-coil region" evidence="17">
    <location>
        <begin position="1422"/>
        <end position="1456"/>
    </location>
</feature>
<evidence type="ECO:0000256" key="3">
    <source>
        <dbReference type="ARBA" id="ARBA00022737"/>
    </source>
</evidence>
<evidence type="ECO:0000256" key="16">
    <source>
        <dbReference type="PROSITE-ProRule" id="PRU00782"/>
    </source>
</evidence>
<dbReference type="Gene3D" id="3.40.850.10">
    <property type="entry name" value="Kinesin motor domain"/>
    <property type="match status" value="1"/>
</dbReference>
<evidence type="ECO:0000256" key="15">
    <source>
        <dbReference type="ARBA" id="ARBA00076270"/>
    </source>
</evidence>
<dbReference type="GO" id="GO:0031410">
    <property type="term" value="C:cytoplasmic vesicle"/>
    <property type="evidence" value="ECO:0007669"/>
    <property type="project" value="UniProtKB-ARBA"/>
</dbReference>
<dbReference type="FunFam" id="1.20.5.190:FF:000006">
    <property type="entry name" value="Myosin VA"/>
    <property type="match status" value="1"/>
</dbReference>
<evidence type="ECO:0000313" key="23">
    <source>
        <dbReference type="Proteomes" id="UP000299084"/>
    </source>
</evidence>
<name>A0A5N4E454_CAMDR</name>
<dbReference type="FunFam" id="1.20.5.190:FF:000001">
    <property type="entry name" value="unconventional myosin-Va"/>
    <property type="match status" value="2"/>
</dbReference>
<dbReference type="Gene3D" id="3.30.70.1590">
    <property type="match status" value="1"/>
</dbReference>
<feature type="coiled-coil region" evidence="17">
    <location>
        <begin position="1167"/>
        <end position="1243"/>
    </location>
</feature>
<keyword evidence="9 16" id="KW-0505">Motor protein</keyword>
<dbReference type="InterPro" id="IPR036103">
    <property type="entry name" value="MYSc_Myo5"/>
</dbReference>
<dbReference type="Pfam" id="PF00612">
    <property type="entry name" value="IQ"/>
    <property type="match status" value="6"/>
</dbReference>
<dbReference type="PROSITE" id="PS51126">
    <property type="entry name" value="DILUTE"/>
    <property type="match status" value="1"/>
</dbReference>
<sequence>MEERHRNVRQQGFFRVQQTHSLVWLNNGVFARVWIPDPEEVWKSAELLKDYKPGDKVLLLRLEDGKMLYLVHFQDLEYRLDPKTKELPHLRNPDILVGENDLTALSYLHEPAVLHNLRVRFIDSKLIYTYCGIVLVAINPYEQLPIYGEDIINAYSGQNMGDMDPHIFAVAEEAYKQMARDERNQSIIVSGESGAGKTVSAKYAMRYFATVSGSASEANVEEKVLASNPIMESIGNAKTTRNDNSSRFGKYIEIGFDKRYRIIGANMRTYLLEKSRVVFQAEEERNYHIFYQLCASAKLPEFKMLRLGDANNFHYTMQGGSPVIEGIDDAKEMTQTRQACTLLGISESYQMGIFRILAGILHLGNVGFTSRDSDSCTIPPKHEPLSTFCDLMGVDCEEMCHWLCHRKLATATETYIKPISKLQATNARDALAKHIYAKLFNWIVDHVNQALHSAVKQHSFIGVLDIYGFETFEINSFEQFCINYANEKLQQQFNMHVFKLEQEEYMKEQIPWTLIDFYDNQPCINLIESKLGILDLLDEECKASTDDTWAQKLYNTHLNKCALFEKPRLSNKAFIIQHFADKVEYQCEGFLEKNKDTVFEEQIKVLKSSKFKMLPELFQDDEKAISPTSATSSGRTPLTRTPIKPTKGRPGQTAKEHKKTVGHQFRNSLHLLMETLNATTPHYVRCIKPNDFKFPFTFDEKRAVQQLRACGVLETIRISAAGFPSRWTYQEFFSRYRVLMKQKDVLSDRKQTCKNVLEKLILDKDKYQFGKTKIFFRAGQVAYLEKLRADKLRAACIRIQKTIRGWLLRRKYLRMRKAAVTVQRYVRGHQARCYAKFLRRTKAATTIQKYWRMFAVRRRYKIQRAATIVLQSYLRGYLARNRYRKILREHKAVIIQKWVRGWMARTYYKRSMHAIIYLQCCFRRMMAKRELKKLKIEARSVERYKKLHIGMENKIMQLQRKVDEQNKDYKCLMEKLTNLEGIYNSETEKLRSDLERLQLSEEEAKIATGRVLSLQEEIAKLRKDLEQTQSEKKSIEERADRYKQETEQLVSNLKEENTLLKQEKEALNHLIVEQAKEMTETMEKKLVEETKQLELDLNDERLRYQNLLNEFRAQKNVPKPGHKRTDSTHSSNESEYTFSSEIAETEDIPSRTEEPSEKKVPLDMSLFLKLQKRVTELEQEKQVMQDELDRKEEQMLRSKAKEEEKPQIRGAELEYESLKRQELESENKKLKNELNELRKALSEKSAPEVTAPGAPAYRVLMEQLTSVSEELDVRKEEVLILRSQLVSQKEAIQPKDDKNTMTDSTILLEDVQKMKDKGEIAQAYIGLKETNRLLESQLQSQKRSHENEAEALRGEIQSLKEENNRQQQLLAQNLQLPPEARIEASLQHEITRLTNENLYFEELYADDPKKYQSYRISLYKRMIDLMEQLEKQDKTVRKLKKQLKVFAKKIGELEDIIMLMDGGDVLRWWSQSVVTLRHKVDECHQALCHVSKSTGRNMEPSYLFYLENIFLLSVSHEVGQMENISPGQIIDEPIRPVNIPRKEKDFQGMLEYKKEDEQKLVKNLILGKYFLQLKPRGVAVNLIPGLPAYILFMCVRHADYLNDDQKVRSLLTSTINSIKKVLKKRGDDFETVSFWLSNTCRFLHCLKQYSGEEGFMKHNTSRQNEHCLTNFDLAEYRQVLSDLAIQIYQQLVRVLENILQPMIVSGMLEHETIQGVSGVKPTGLRKRTSSIADEGTYTLDSILRQLNSFHSVMCQHGMDPELIKQVVKQMFYIVGAITLNNLLLRKDMCSWSKGMQIRYNVSQLEEWLRDKNLMNSGAKETLEPLIQAAQLLQVKKKTDDDAEAICSMCNALTTAQIVKVLNLYTPVNEFEERVSVSFIRTIQMRLRDRKDSPQLLMDAKHIFPVTFPFNPSSLALETIQIPASLGLGFISRV</sequence>
<dbReference type="InterPro" id="IPR002710">
    <property type="entry name" value="Dilute_dom"/>
</dbReference>
<dbReference type="GO" id="GO:0000146">
    <property type="term" value="F:microfilament motor activity"/>
    <property type="evidence" value="ECO:0007669"/>
    <property type="project" value="TreeGrafter"/>
</dbReference>
<keyword evidence="6" id="KW-0112">Calmodulin-binding</keyword>
<dbReference type="Pfam" id="PF01843">
    <property type="entry name" value="DIL"/>
    <property type="match status" value="1"/>
</dbReference>
<comment type="function">
    <text evidence="12">Processive actin-based motor that can move in large steps approximating the 36-nm pseudo-repeat of the actin filament. Can hydrolyze ATP in the presence of actin, which is essential for its function as a motor protein. Involved in melanosome transport. Also mediates the transport of vesicles to the plasma membrane. May also be required for some polarization process involved in dendrite formation.</text>
</comment>
<dbReference type="PROSITE" id="PS51456">
    <property type="entry name" value="MYOSIN_MOTOR"/>
    <property type="match status" value="1"/>
</dbReference>
<evidence type="ECO:0000256" key="7">
    <source>
        <dbReference type="ARBA" id="ARBA00023054"/>
    </source>
</evidence>
<evidence type="ECO:0000256" key="17">
    <source>
        <dbReference type="SAM" id="Coils"/>
    </source>
</evidence>
<dbReference type="PROSITE" id="PS51844">
    <property type="entry name" value="SH3_LIKE"/>
    <property type="match status" value="1"/>
</dbReference>
<keyword evidence="7 17" id="KW-0175">Coiled coil</keyword>
<dbReference type="Gene3D" id="1.10.10.820">
    <property type="match status" value="1"/>
</dbReference>
<comment type="similarity">
    <text evidence="1 16">Belongs to the TRAFAC class myosin-kinesin ATPase superfamily. Myosin family.</text>
</comment>
<dbReference type="GO" id="GO:0007015">
    <property type="term" value="P:actin filament organization"/>
    <property type="evidence" value="ECO:0007669"/>
    <property type="project" value="TreeGrafter"/>
</dbReference>
<dbReference type="Pfam" id="PF00063">
    <property type="entry name" value="Myosin_head"/>
    <property type="match status" value="1"/>
</dbReference>
<dbReference type="GO" id="GO:0051015">
    <property type="term" value="F:actin filament binding"/>
    <property type="evidence" value="ECO:0007669"/>
    <property type="project" value="TreeGrafter"/>
</dbReference>
<dbReference type="InterPro" id="IPR058662">
    <property type="entry name" value="Myo5a/b_dom"/>
</dbReference>
<evidence type="ECO:0000313" key="22">
    <source>
        <dbReference type="EMBL" id="KAB1278074.1"/>
    </source>
</evidence>
<dbReference type="CDD" id="cd23767">
    <property type="entry name" value="IQCD"/>
    <property type="match status" value="1"/>
</dbReference>
<evidence type="ECO:0000256" key="18">
    <source>
        <dbReference type="SAM" id="MobiDB-lite"/>
    </source>
</evidence>
<feature type="domain" description="Myosin N-terminal SH3-like" evidence="21">
    <location>
        <begin position="28"/>
        <end position="88"/>
    </location>
</feature>
<comment type="subunit">
    <text evidence="13">May be a homodimer, which associates with multiple calmodulin or myosin light chains. Interacts with RIPL2, the interaction is required for its role in dendrite formation. Interacts with MLPH. Interacts with SYTL4. Interacts with MYRIP. Interacts with RAB10; mediates the transport to the plasma membrane of SLC2A4/GLUT4 storage vesicles. Interacts with FMR1; this interaction occurs in association with polyribosome.</text>
</comment>
<evidence type="ECO:0000256" key="5">
    <source>
        <dbReference type="ARBA" id="ARBA00022840"/>
    </source>
</evidence>
<evidence type="ECO:0000256" key="11">
    <source>
        <dbReference type="ARBA" id="ARBA00048778"/>
    </source>
</evidence>
<dbReference type="SUPFAM" id="SSF52540">
    <property type="entry name" value="P-loop containing nucleoside triphosphate hydrolases"/>
    <property type="match status" value="3"/>
</dbReference>
<dbReference type="SMART" id="SM00242">
    <property type="entry name" value="MYSc"/>
    <property type="match status" value="1"/>
</dbReference>
<evidence type="ECO:0000256" key="8">
    <source>
        <dbReference type="ARBA" id="ARBA00023123"/>
    </source>
</evidence>
<evidence type="ECO:0000259" key="21">
    <source>
        <dbReference type="PROSITE" id="PS51844"/>
    </source>
</evidence>
<dbReference type="Gene3D" id="1.20.5.190">
    <property type="match status" value="3"/>
</dbReference>
<feature type="region of interest" description="Actin-binding" evidence="16">
    <location>
        <begin position="669"/>
        <end position="691"/>
    </location>
</feature>
<dbReference type="InterPro" id="IPR027417">
    <property type="entry name" value="P-loop_NTPase"/>
</dbReference>
<dbReference type="FunFam" id="3.40.850.10:FF:000089">
    <property type="entry name" value="Myosin VC"/>
    <property type="match status" value="1"/>
</dbReference>
<dbReference type="GO" id="GO:0005516">
    <property type="term" value="F:calmodulin binding"/>
    <property type="evidence" value="ECO:0007669"/>
    <property type="project" value="UniProtKB-KW"/>
</dbReference>
<dbReference type="Pfam" id="PF25966">
    <property type="entry name" value="Myo5a"/>
    <property type="match status" value="1"/>
</dbReference>
<dbReference type="GO" id="GO:0016459">
    <property type="term" value="C:myosin complex"/>
    <property type="evidence" value="ECO:0007669"/>
    <property type="project" value="UniProtKB-KW"/>
</dbReference>
<keyword evidence="3" id="KW-0677">Repeat</keyword>
<evidence type="ECO:0000256" key="4">
    <source>
        <dbReference type="ARBA" id="ARBA00022741"/>
    </source>
</evidence>
<dbReference type="PROSITE" id="PS50096">
    <property type="entry name" value="IQ"/>
    <property type="match status" value="6"/>
</dbReference>
<evidence type="ECO:0000256" key="1">
    <source>
        <dbReference type="ARBA" id="ARBA00008314"/>
    </source>
</evidence>
<dbReference type="CDD" id="cd01380">
    <property type="entry name" value="MYSc_Myo5"/>
    <property type="match status" value="1"/>
</dbReference>
<dbReference type="InterPro" id="IPR001609">
    <property type="entry name" value="Myosin_head_motor_dom-like"/>
</dbReference>
<dbReference type="InterPro" id="IPR000048">
    <property type="entry name" value="IQ_motif_EF-hand-BS"/>
</dbReference>
<evidence type="ECO:0000256" key="12">
    <source>
        <dbReference type="ARBA" id="ARBA00054098"/>
    </source>
</evidence>
<feature type="compositionally biased region" description="Polar residues" evidence="18">
    <location>
        <begin position="1128"/>
        <end position="1142"/>
    </location>
</feature>
<dbReference type="SMART" id="SM01132">
    <property type="entry name" value="DIL"/>
    <property type="match status" value="1"/>
</dbReference>
<reference evidence="22 23" key="1">
    <citation type="journal article" date="2019" name="Mol. Ecol. Resour.">
        <title>Improving Illumina assemblies with Hi-C and long reads: an example with the North African dromedary.</title>
        <authorList>
            <person name="Elbers J.P."/>
            <person name="Rogers M.F."/>
            <person name="Perelman P.L."/>
            <person name="Proskuryakova A.A."/>
            <person name="Serdyukova N.A."/>
            <person name="Johnson W.E."/>
            <person name="Horin P."/>
            <person name="Corander J."/>
            <person name="Murphy D."/>
            <person name="Burger P.A."/>
        </authorList>
    </citation>
    <scope>NUCLEOTIDE SEQUENCE [LARGE SCALE GENOMIC DNA]</scope>
    <source>
        <strain evidence="22">Drom800</strain>
        <tissue evidence="22">Blood</tissue>
    </source>
</reference>
<dbReference type="EMBL" id="JWIN03000006">
    <property type="protein sequence ID" value="KAB1278074.1"/>
    <property type="molecule type" value="Genomic_DNA"/>
</dbReference>
<keyword evidence="10 16" id="KW-0009">Actin-binding</keyword>
<dbReference type="GO" id="GO:0030050">
    <property type="term" value="P:vesicle transport along actin filament"/>
    <property type="evidence" value="ECO:0007669"/>
    <property type="project" value="UniProtKB-ARBA"/>
</dbReference>
<dbReference type="InterPro" id="IPR037988">
    <property type="entry name" value="Myo5a_CBD"/>
</dbReference>
<evidence type="ECO:0000259" key="19">
    <source>
        <dbReference type="PROSITE" id="PS51126"/>
    </source>
</evidence>
<feature type="domain" description="Myosin motor" evidence="20">
    <location>
        <begin position="97"/>
        <end position="789"/>
    </location>
</feature>
<feature type="region of interest" description="Disordered" evidence="18">
    <location>
        <begin position="625"/>
        <end position="660"/>
    </location>
</feature>
<gene>
    <name evidence="22" type="ORF">Cadr_000005330</name>
</gene>
<evidence type="ECO:0000256" key="10">
    <source>
        <dbReference type="ARBA" id="ARBA00023203"/>
    </source>
</evidence>
<dbReference type="SMART" id="SM00015">
    <property type="entry name" value="IQ"/>
    <property type="match status" value="6"/>
</dbReference>
<dbReference type="FunFam" id="1.20.58.530:FF:000002">
    <property type="entry name" value="Class V myosin"/>
    <property type="match status" value="1"/>
</dbReference>
<dbReference type="Gene3D" id="1.20.120.720">
    <property type="entry name" value="Myosin VI head, motor domain, U50 subdomain"/>
    <property type="match status" value="1"/>
</dbReference>
<dbReference type="GO" id="GO:0005524">
    <property type="term" value="F:ATP binding"/>
    <property type="evidence" value="ECO:0007669"/>
    <property type="project" value="UniProtKB-UniRule"/>
</dbReference>
<feature type="coiled-coil region" evidence="17">
    <location>
        <begin position="941"/>
        <end position="1110"/>
    </location>
</feature>
<feature type="binding site" evidence="16">
    <location>
        <begin position="191"/>
        <end position="198"/>
    </location>
    <ligand>
        <name>ATP</name>
        <dbReference type="ChEBI" id="CHEBI:30616"/>
    </ligand>
</feature>
<dbReference type="PRINTS" id="PR00193">
    <property type="entry name" value="MYOSINHEAVY"/>
</dbReference>
<feature type="compositionally biased region" description="Basic and acidic residues" evidence="18">
    <location>
        <begin position="1148"/>
        <end position="1160"/>
    </location>
</feature>
<dbReference type="GO" id="GO:0016020">
    <property type="term" value="C:membrane"/>
    <property type="evidence" value="ECO:0007669"/>
    <property type="project" value="TreeGrafter"/>
</dbReference>
<dbReference type="FunFam" id="3.30.70.1590:FF:000003">
    <property type="entry name" value="Myosin-Va isoform 1"/>
    <property type="match status" value="1"/>
</dbReference>
<keyword evidence="2" id="KW-0597">Phosphoprotein</keyword>
<evidence type="ECO:0000256" key="2">
    <source>
        <dbReference type="ARBA" id="ARBA00022553"/>
    </source>
</evidence>
<dbReference type="CDD" id="cd15478">
    <property type="entry name" value="Myo5a_CBD"/>
    <property type="match status" value="1"/>
</dbReference>
<keyword evidence="4 16" id="KW-0547">Nucleotide-binding</keyword>
<dbReference type="FunFam" id="1.10.10.820:FF:000001">
    <property type="entry name" value="Myosin heavy chain"/>
    <property type="match status" value="1"/>
</dbReference>
<dbReference type="PANTHER" id="PTHR13140:SF273">
    <property type="entry name" value="UNCONVENTIONAL MYOSIN-VA"/>
    <property type="match status" value="1"/>
</dbReference>
<dbReference type="Proteomes" id="UP000299084">
    <property type="component" value="Unassembled WGS sequence"/>
</dbReference>
<comment type="caution">
    <text evidence="22">The sequence shown here is derived from an EMBL/GenBank/DDBJ whole genome shotgun (WGS) entry which is preliminary data.</text>
</comment>
<dbReference type="InterPro" id="IPR004009">
    <property type="entry name" value="SH3_Myosin"/>
</dbReference>
<protein>
    <recommendedName>
        <fullName evidence="14">Unconventional myosin-Va</fullName>
    </recommendedName>
    <alternativeName>
        <fullName evidence="15">Dilute myosin heavy chain, non-muscle</fullName>
    </alternativeName>
</protein>
<keyword evidence="5 16" id="KW-0067">ATP-binding</keyword>
<dbReference type="PANTHER" id="PTHR13140">
    <property type="entry name" value="MYOSIN"/>
    <property type="match status" value="1"/>
</dbReference>
<dbReference type="STRING" id="9838.ENSCDRP00005024313"/>
<evidence type="ECO:0000256" key="14">
    <source>
        <dbReference type="ARBA" id="ARBA00068036"/>
    </source>
</evidence>
<evidence type="ECO:0000256" key="13">
    <source>
        <dbReference type="ARBA" id="ARBA00062743"/>
    </source>
</evidence>
<comment type="catalytic activity">
    <reaction evidence="11">
        <text>ATP + H2O = ADP + phosphate + H(+)</text>
        <dbReference type="Rhea" id="RHEA:13065"/>
        <dbReference type="ChEBI" id="CHEBI:15377"/>
        <dbReference type="ChEBI" id="CHEBI:15378"/>
        <dbReference type="ChEBI" id="CHEBI:30616"/>
        <dbReference type="ChEBI" id="CHEBI:43474"/>
        <dbReference type="ChEBI" id="CHEBI:456216"/>
    </reaction>
    <physiologicalReaction direction="left-to-right" evidence="11">
        <dbReference type="Rhea" id="RHEA:13066"/>
    </physiologicalReaction>
</comment>
<feature type="coiled-coil region" evidence="17">
    <location>
        <begin position="1335"/>
        <end position="1376"/>
    </location>
</feature>
<dbReference type="Gene3D" id="1.20.58.530">
    <property type="match status" value="1"/>
</dbReference>
<feature type="compositionally biased region" description="Polar residues" evidence="18">
    <location>
        <begin position="626"/>
        <end position="639"/>
    </location>
</feature>
<proteinExistence type="inferred from homology"/>
<evidence type="ECO:0000256" key="9">
    <source>
        <dbReference type="ARBA" id="ARBA00023175"/>
    </source>
</evidence>
<dbReference type="InterPro" id="IPR036961">
    <property type="entry name" value="Kinesin_motor_dom_sf"/>
</dbReference>
<evidence type="ECO:0000256" key="6">
    <source>
        <dbReference type="ARBA" id="ARBA00022860"/>
    </source>
</evidence>
<feature type="region of interest" description="Disordered" evidence="18">
    <location>
        <begin position="1112"/>
        <end position="1160"/>
    </location>
</feature>
<feature type="domain" description="Dilute" evidence="19">
    <location>
        <begin position="1612"/>
        <end position="1888"/>
    </location>
</feature>
<keyword evidence="23" id="KW-1185">Reference proteome</keyword>
<accession>A0A5N4E454</accession>
<keyword evidence="8 16" id="KW-0518">Myosin</keyword>